<accession>A0A2I1HP98</accession>
<organism evidence="3 4">
    <name type="scientific">Rhizophagus irregularis</name>
    <dbReference type="NCBI Taxonomy" id="588596"/>
    <lineage>
        <taxon>Eukaryota</taxon>
        <taxon>Fungi</taxon>
        <taxon>Fungi incertae sedis</taxon>
        <taxon>Mucoromycota</taxon>
        <taxon>Glomeromycotina</taxon>
        <taxon>Glomeromycetes</taxon>
        <taxon>Glomerales</taxon>
        <taxon>Glomeraceae</taxon>
        <taxon>Rhizophagus</taxon>
    </lineage>
</organism>
<feature type="region of interest" description="Disordered" evidence="1">
    <location>
        <begin position="475"/>
        <end position="700"/>
    </location>
</feature>
<reference evidence="3 4" key="1">
    <citation type="submission" date="2015-10" db="EMBL/GenBank/DDBJ databases">
        <title>Genome analyses suggest a sexual origin of heterokaryosis in a supposedly ancient asexual fungus.</title>
        <authorList>
            <person name="Ropars J."/>
            <person name="Sedzielewska K."/>
            <person name="Noel J."/>
            <person name="Charron P."/>
            <person name="Farinelli L."/>
            <person name="Marton T."/>
            <person name="Kruger M."/>
            <person name="Pelin A."/>
            <person name="Brachmann A."/>
            <person name="Corradi N."/>
        </authorList>
    </citation>
    <scope>NUCLEOTIDE SEQUENCE [LARGE SCALE GENOMIC DNA]</scope>
    <source>
        <strain evidence="3 4">A4</strain>
    </source>
</reference>
<dbReference type="VEuPathDB" id="FungiDB:RhiirFUN_012921"/>
<feature type="compositionally biased region" description="Basic and acidic residues" evidence="1">
    <location>
        <begin position="688"/>
        <end position="700"/>
    </location>
</feature>
<protein>
    <recommendedName>
        <fullName evidence="2">NrS-1 polymerase-like helicase domain-containing protein</fullName>
    </recommendedName>
</protein>
<feature type="domain" description="NrS-1 polymerase-like helicase" evidence="2">
    <location>
        <begin position="170"/>
        <end position="283"/>
    </location>
</feature>
<feature type="compositionally biased region" description="Pro residues" evidence="1">
    <location>
        <begin position="532"/>
        <end position="543"/>
    </location>
</feature>
<dbReference type="VEuPathDB" id="FungiDB:RhiirA1_405615"/>
<evidence type="ECO:0000259" key="2">
    <source>
        <dbReference type="Pfam" id="PF19263"/>
    </source>
</evidence>
<keyword evidence="4" id="KW-1185">Reference proteome</keyword>
<feature type="compositionally biased region" description="Basic and acidic residues" evidence="1">
    <location>
        <begin position="482"/>
        <end position="498"/>
    </location>
</feature>
<sequence>MTTQASTQAQVIPKFGEQKKAFNPHGVFWWDPDSKSLKYVIDKNIGKLIRPITKAFYTQSEQGPSQKTEFNIYKWFMVENTDVCIATCDPHKQRIFKSSTGQLYLNIFPGFLHDLRPISTFESVIHQAVKFIFSHIRDIWCSGDWNLTEYIIKWLAGISAGRKMYSILYLKSGQGWGKGIITDFIQRSVLGTQLVYKTSDHQTILGHFNGQLQGKVLLLLEEMPTEKSQWNSLYRSLKDKDKVTSDIMEIHEKYKTPTHYKNFMSTIVLTNENALRVENDDRRTVFLDVSPSRKGDLEYFKKLGNAMKYPGVGEAFYAYLRAIADAYPDFNGNPPPMTASKQDHIISTLPPLFQFIKDTYLVVKNHMTDLPVQEFYRVYTSYCETHCITPLSKINASRILSNELGINSNLVYIDKKRTRVYSISREDLYKKFLDKKWIHEIDEIDIEGIDIETPKKPASDPKALEKFLANIYSIPANNPQDVQEKPAPVKEKPTEEKPAPVVSKKTPPPLPPKPDSLKVKPAPVIKEEPVPEEPPASLEPPAPVEEQDKPIDSFSDCYLSDEEPDQEDTPPAEESVPEADDDYDEEPVPEEPPAPVEEQDEPIDSFSDCYLSDEEPDQEDTPLTEESTPEADDYDVLDDLLSDPAPEQQPESPPVSVAKSDPEPAPEEQSDPVPEEPVSIPEPDTEPEVDRDPEPKEGTQAHWAWHERHRWDYKPWVKNSKDQVFNDLYNTGKELWAKYQDASDEYDWEILAFEVEECPTYIEDEYQYYLREVVDRFKDWIEYNGDSSKASSRKELANIIRAYKEDRNAEIIPTPSGCETMKMNKGKAREIPEELPKTDMEREWEAANGYVDWDEEDLDRVCSKIDSF</sequence>
<dbReference type="VEuPathDB" id="FungiDB:RhiirA1_504017"/>
<dbReference type="Pfam" id="PF19263">
    <property type="entry name" value="DUF5906"/>
    <property type="match status" value="1"/>
</dbReference>
<evidence type="ECO:0000313" key="3">
    <source>
        <dbReference type="EMBL" id="PKY60692.1"/>
    </source>
</evidence>
<dbReference type="EMBL" id="LLXI01004499">
    <property type="protein sequence ID" value="PKY60692.1"/>
    <property type="molecule type" value="Genomic_DNA"/>
</dbReference>
<evidence type="ECO:0000313" key="4">
    <source>
        <dbReference type="Proteomes" id="UP000234323"/>
    </source>
</evidence>
<comment type="caution">
    <text evidence="3">The sequence shown here is derived from an EMBL/GenBank/DDBJ whole genome shotgun (WGS) entry which is preliminary data.</text>
</comment>
<dbReference type="AlphaFoldDB" id="A0A2I1HP98"/>
<feature type="compositionally biased region" description="Acidic residues" evidence="1">
    <location>
        <begin position="559"/>
        <end position="589"/>
    </location>
</feature>
<dbReference type="Proteomes" id="UP000234323">
    <property type="component" value="Unassembled WGS sequence"/>
</dbReference>
<name>A0A2I1HP98_9GLOM</name>
<dbReference type="InterPro" id="IPR045455">
    <property type="entry name" value="NrS-1_pol-like_helicase"/>
</dbReference>
<evidence type="ECO:0000256" key="1">
    <source>
        <dbReference type="SAM" id="MobiDB-lite"/>
    </source>
</evidence>
<proteinExistence type="predicted"/>
<gene>
    <name evidence="3" type="ORF">RhiirA4_484667</name>
</gene>
<dbReference type="VEuPathDB" id="FungiDB:FUN_011411"/>
<feature type="compositionally biased region" description="Acidic residues" evidence="1">
    <location>
        <begin position="611"/>
        <end position="641"/>
    </location>
</feature>
<feature type="compositionally biased region" description="Acidic residues" evidence="1">
    <location>
        <begin position="664"/>
        <end position="674"/>
    </location>
</feature>
<dbReference type="VEuPathDB" id="FungiDB:RhiirFUN_012450"/>
<dbReference type="VEuPathDB" id="FungiDB:FUN_009393"/>
<dbReference type="VEuPathDB" id="FungiDB:FUN_012320"/>